<evidence type="ECO:0000259" key="1">
    <source>
        <dbReference type="Pfam" id="PF04149"/>
    </source>
</evidence>
<dbReference type="EMBL" id="FZOR01000006">
    <property type="protein sequence ID" value="SNS59379.1"/>
    <property type="molecule type" value="Genomic_DNA"/>
</dbReference>
<dbReference type="InterPro" id="IPR007278">
    <property type="entry name" value="DUF397"/>
</dbReference>
<keyword evidence="3" id="KW-1185">Reference proteome</keyword>
<gene>
    <name evidence="2" type="ORF">SAMN05443665_1006138</name>
</gene>
<dbReference type="AlphaFoldDB" id="A0A239FRF4"/>
<sequence length="60" mass="6338">MDEITWRKARGSDDKGGACVEVAALPGGVGVRDSKDLGGPLLLLDVGAFRTLLAELRQRS</sequence>
<protein>
    <recommendedName>
        <fullName evidence="1">DUF397 domain-containing protein</fullName>
    </recommendedName>
</protein>
<dbReference type="OrthoDB" id="3483472at2"/>
<evidence type="ECO:0000313" key="3">
    <source>
        <dbReference type="Proteomes" id="UP000198318"/>
    </source>
</evidence>
<proteinExistence type="predicted"/>
<organism evidence="2 3">
    <name type="scientific">Actinomadura meyerae</name>
    <dbReference type="NCBI Taxonomy" id="240840"/>
    <lineage>
        <taxon>Bacteria</taxon>
        <taxon>Bacillati</taxon>
        <taxon>Actinomycetota</taxon>
        <taxon>Actinomycetes</taxon>
        <taxon>Streptosporangiales</taxon>
        <taxon>Thermomonosporaceae</taxon>
        <taxon>Actinomadura</taxon>
    </lineage>
</organism>
<dbReference type="Proteomes" id="UP000198318">
    <property type="component" value="Unassembled WGS sequence"/>
</dbReference>
<dbReference type="Pfam" id="PF04149">
    <property type="entry name" value="DUF397"/>
    <property type="match status" value="1"/>
</dbReference>
<name>A0A239FRF4_9ACTN</name>
<accession>A0A239FRF4</accession>
<reference evidence="2 3" key="1">
    <citation type="submission" date="2017-06" db="EMBL/GenBank/DDBJ databases">
        <authorList>
            <person name="Kim H.J."/>
            <person name="Triplett B.A."/>
        </authorList>
    </citation>
    <scope>NUCLEOTIDE SEQUENCE [LARGE SCALE GENOMIC DNA]</scope>
    <source>
        <strain evidence="2 3">DSM 44715</strain>
    </source>
</reference>
<evidence type="ECO:0000313" key="2">
    <source>
        <dbReference type="EMBL" id="SNS59379.1"/>
    </source>
</evidence>
<dbReference type="RefSeq" id="WP_089325477.1">
    <property type="nucleotide sequence ID" value="NZ_FZOR01000006.1"/>
</dbReference>
<feature type="domain" description="DUF397" evidence="1">
    <location>
        <begin position="5"/>
        <end position="57"/>
    </location>
</feature>